<feature type="transmembrane region" description="Helical" evidence="9">
    <location>
        <begin position="257"/>
        <end position="278"/>
    </location>
</feature>
<dbReference type="PANTHER" id="PTHR23535">
    <property type="entry name" value="SUGAR EFFLUX TRANSPORTER A-RELATED"/>
    <property type="match status" value="1"/>
</dbReference>
<feature type="transmembrane region" description="Helical" evidence="9">
    <location>
        <begin position="49"/>
        <end position="70"/>
    </location>
</feature>
<comment type="caution">
    <text evidence="11">The sequence shown here is derived from an EMBL/GenBank/DDBJ whole genome shotgun (WGS) entry which is preliminary data.</text>
</comment>
<feature type="transmembrane region" description="Helical" evidence="9">
    <location>
        <begin position="345"/>
        <end position="367"/>
    </location>
</feature>
<evidence type="ECO:0000259" key="10">
    <source>
        <dbReference type="PROSITE" id="PS50850"/>
    </source>
</evidence>
<organism evidence="11 12">
    <name type="scientific">Devosia nanyangense</name>
    <dbReference type="NCBI Taxonomy" id="1228055"/>
    <lineage>
        <taxon>Bacteria</taxon>
        <taxon>Pseudomonadati</taxon>
        <taxon>Pseudomonadota</taxon>
        <taxon>Alphaproteobacteria</taxon>
        <taxon>Hyphomicrobiales</taxon>
        <taxon>Devosiaceae</taxon>
        <taxon>Devosia</taxon>
    </lineage>
</organism>
<feature type="transmembrane region" description="Helical" evidence="9">
    <location>
        <begin position="311"/>
        <end position="333"/>
    </location>
</feature>
<keyword evidence="6 9" id="KW-0812">Transmembrane</keyword>
<comment type="similarity">
    <text evidence="2">Belongs to the major facilitator superfamily. Set transporter family.</text>
</comment>
<keyword evidence="7 9" id="KW-1133">Transmembrane helix</keyword>
<dbReference type="GO" id="GO:0005886">
    <property type="term" value="C:plasma membrane"/>
    <property type="evidence" value="ECO:0007669"/>
    <property type="project" value="UniProtKB-SubCell"/>
</dbReference>
<feature type="transmembrane region" description="Helical" evidence="9">
    <location>
        <begin position="104"/>
        <end position="123"/>
    </location>
</feature>
<evidence type="ECO:0000256" key="8">
    <source>
        <dbReference type="ARBA" id="ARBA00023136"/>
    </source>
</evidence>
<dbReference type="GO" id="GO:0022857">
    <property type="term" value="F:transmembrane transporter activity"/>
    <property type="evidence" value="ECO:0007669"/>
    <property type="project" value="InterPro"/>
</dbReference>
<comment type="subcellular location">
    <subcellularLocation>
        <location evidence="1">Cell membrane</location>
        <topology evidence="1">Multi-pass membrane protein</topology>
    </subcellularLocation>
</comment>
<dbReference type="PROSITE" id="PS50850">
    <property type="entry name" value="MFS"/>
    <property type="match status" value="1"/>
</dbReference>
<feature type="transmembrane region" description="Helical" evidence="9">
    <location>
        <begin position="144"/>
        <end position="164"/>
    </location>
</feature>
<evidence type="ECO:0000256" key="2">
    <source>
        <dbReference type="ARBA" id="ARBA00006523"/>
    </source>
</evidence>
<dbReference type="PANTHER" id="PTHR23535:SF2">
    <property type="entry name" value="SUGAR EFFLUX TRANSPORTER A-RELATED"/>
    <property type="match status" value="1"/>
</dbReference>
<evidence type="ECO:0000256" key="6">
    <source>
        <dbReference type="ARBA" id="ARBA00022692"/>
    </source>
</evidence>
<sequence length="407" mass="42508">MTEAVAVPRLPAISMIAAGLFFTGITYASTLNYGAIVGIDTLGIPNTTYAVLLMAASLVGAAASVVLGYISDRVPDRRILVVGCALMGALGFGLIFLFRNQLVFVLAICVIMPFGGALFSQSFSFARAYNNLRNPARAEFLTSVLRTIFAVAWAIVPPFVGWIAAATSVFNVYGIAAAAYLVCAAIYAVLLRNPDAKVGIPKRQKGEAGPVQARARIEPVILVGIAGVTLIFMATYINTVTVPLLVTVTLKGSFGELGIFAGLAAALELPFMILWGYALRWVGKYTIIIGAALLYALYLVLLSRAGSITEILWLQLLNGPATAALMSIPISYLQDAIRGRVGLSTSLLDVAGVTSALASAALFGALTASGPNYPLMFVVAASLAVAGAAILFAAHRVFKAPPAPEAA</sequence>
<feature type="transmembrane region" description="Helical" evidence="9">
    <location>
        <begin position="373"/>
        <end position="394"/>
    </location>
</feature>
<dbReference type="Pfam" id="PF07690">
    <property type="entry name" value="MFS_1"/>
    <property type="match status" value="1"/>
</dbReference>
<dbReference type="Proteomes" id="UP000782610">
    <property type="component" value="Unassembled WGS sequence"/>
</dbReference>
<evidence type="ECO:0000256" key="3">
    <source>
        <dbReference type="ARBA" id="ARBA00022448"/>
    </source>
</evidence>
<keyword evidence="8 9" id="KW-0472">Membrane</keyword>
<dbReference type="AlphaFoldDB" id="A0A933NXM7"/>
<accession>A0A933NXM7</accession>
<feature type="transmembrane region" description="Helical" evidence="9">
    <location>
        <begin position="170"/>
        <end position="190"/>
    </location>
</feature>
<feature type="transmembrane region" description="Helical" evidence="9">
    <location>
        <begin position="79"/>
        <end position="98"/>
    </location>
</feature>
<dbReference type="SUPFAM" id="SSF103473">
    <property type="entry name" value="MFS general substrate transporter"/>
    <property type="match status" value="1"/>
</dbReference>
<feature type="transmembrane region" description="Helical" evidence="9">
    <location>
        <begin position="12"/>
        <end position="29"/>
    </location>
</feature>
<name>A0A933NXM7_9HYPH</name>
<dbReference type="Gene3D" id="1.20.1250.20">
    <property type="entry name" value="MFS general substrate transporter like domains"/>
    <property type="match status" value="2"/>
</dbReference>
<evidence type="ECO:0000256" key="7">
    <source>
        <dbReference type="ARBA" id="ARBA00022989"/>
    </source>
</evidence>
<evidence type="ECO:0000256" key="1">
    <source>
        <dbReference type="ARBA" id="ARBA00004651"/>
    </source>
</evidence>
<gene>
    <name evidence="11" type="ORF">HY834_06485</name>
</gene>
<keyword evidence="4" id="KW-1003">Cell membrane</keyword>
<evidence type="ECO:0000313" key="11">
    <source>
        <dbReference type="EMBL" id="MBI4921380.1"/>
    </source>
</evidence>
<evidence type="ECO:0000256" key="4">
    <source>
        <dbReference type="ARBA" id="ARBA00022475"/>
    </source>
</evidence>
<dbReference type="EMBL" id="JACRAF010000019">
    <property type="protein sequence ID" value="MBI4921380.1"/>
    <property type="molecule type" value="Genomic_DNA"/>
</dbReference>
<dbReference type="InterPro" id="IPR020846">
    <property type="entry name" value="MFS_dom"/>
</dbReference>
<feature type="domain" description="Major facilitator superfamily (MFS) profile" evidence="10">
    <location>
        <begin position="220"/>
        <end position="407"/>
    </location>
</feature>
<proteinExistence type="inferred from homology"/>
<evidence type="ECO:0000256" key="9">
    <source>
        <dbReference type="SAM" id="Phobius"/>
    </source>
</evidence>
<dbReference type="InterPro" id="IPR011701">
    <property type="entry name" value="MFS"/>
</dbReference>
<protein>
    <submittedName>
        <fullName evidence="11">MFS transporter</fullName>
    </submittedName>
</protein>
<reference evidence="11" key="1">
    <citation type="submission" date="2020-07" db="EMBL/GenBank/DDBJ databases">
        <title>Huge and variable diversity of episymbiotic CPR bacteria and DPANN archaea in groundwater ecosystems.</title>
        <authorList>
            <person name="He C.Y."/>
            <person name="Keren R."/>
            <person name="Whittaker M."/>
            <person name="Farag I.F."/>
            <person name="Doudna J."/>
            <person name="Cate J.H.D."/>
            <person name="Banfield J.F."/>
        </authorList>
    </citation>
    <scope>NUCLEOTIDE SEQUENCE</scope>
    <source>
        <strain evidence="11">NC_groundwater_1586_Pr3_B-0.1um_66_15</strain>
    </source>
</reference>
<dbReference type="InterPro" id="IPR036259">
    <property type="entry name" value="MFS_trans_sf"/>
</dbReference>
<feature type="transmembrane region" description="Helical" evidence="9">
    <location>
        <begin position="220"/>
        <end position="237"/>
    </location>
</feature>
<evidence type="ECO:0000256" key="5">
    <source>
        <dbReference type="ARBA" id="ARBA00022597"/>
    </source>
</evidence>
<feature type="transmembrane region" description="Helical" evidence="9">
    <location>
        <begin position="285"/>
        <end position="305"/>
    </location>
</feature>
<evidence type="ECO:0000313" key="12">
    <source>
        <dbReference type="Proteomes" id="UP000782610"/>
    </source>
</evidence>
<keyword evidence="5" id="KW-0762">Sugar transport</keyword>
<keyword evidence="3" id="KW-0813">Transport</keyword>